<protein>
    <recommendedName>
        <fullName evidence="4">J domain-containing protein</fullName>
    </recommendedName>
</protein>
<evidence type="ECO:0000313" key="3">
    <source>
        <dbReference type="Proteomes" id="UP000013911"/>
    </source>
</evidence>
<evidence type="ECO:0000313" key="2">
    <source>
        <dbReference type="EMBL" id="EON73842.1"/>
    </source>
</evidence>
<feature type="coiled-coil region" evidence="1">
    <location>
        <begin position="179"/>
        <end position="206"/>
    </location>
</feature>
<evidence type="ECO:0000256" key="1">
    <source>
        <dbReference type="SAM" id="Coils"/>
    </source>
</evidence>
<dbReference type="AlphaFoldDB" id="R7ZI97"/>
<reference evidence="2 3" key="1">
    <citation type="submission" date="2013-04" db="EMBL/GenBank/DDBJ databases">
        <title>Draft genome of the heavy metal tolerant bacterium Lysinibacillus sphaericus strain OT4b.31.</title>
        <authorList>
            <person name="Pena-Montenegro T.D."/>
            <person name="Dussan J."/>
        </authorList>
    </citation>
    <scope>NUCLEOTIDE SEQUENCE [LARGE SCALE GENOMIC DNA]</scope>
    <source>
        <strain evidence="2 3">OT4b.31</strain>
    </source>
</reference>
<dbReference type="eggNOG" id="ENOG5031Q8Q">
    <property type="taxonomic scope" value="Bacteria"/>
</dbReference>
<keyword evidence="1" id="KW-0175">Coiled coil</keyword>
<organism evidence="2 3">
    <name type="scientific">Lysinibacillus sphaericus OT4b.31</name>
    <dbReference type="NCBI Taxonomy" id="1285586"/>
    <lineage>
        <taxon>Bacteria</taxon>
        <taxon>Bacillati</taxon>
        <taxon>Bacillota</taxon>
        <taxon>Bacilli</taxon>
        <taxon>Bacillales</taxon>
        <taxon>Bacillaceae</taxon>
        <taxon>Lysinibacillus</taxon>
    </lineage>
</organism>
<evidence type="ECO:0008006" key="4">
    <source>
        <dbReference type="Google" id="ProtNLM"/>
    </source>
</evidence>
<dbReference type="RefSeq" id="WP_010857811.1">
    <property type="nucleotide sequence ID" value="NZ_KB933398.1"/>
</dbReference>
<dbReference type="PATRIC" id="fig|1285586.5.peg.858"/>
<dbReference type="Proteomes" id="UP000013911">
    <property type="component" value="Unassembled WGS sequence"/>
</dbReference>
<name>R7ZI97_LYSSH</name>
<dbReference type="EMBL" id="AQPX01000008">
    <property type="protein sequence ID" value="EON73842.1"/>
    <property type="molecule type" value="Genomic_DNA"/>
</dbReference>
<proteinExistence type="predicted"/>
<gene>
    <name evidence="2" type="ORF">H131_04234</name>
</gene>
<dbReference type="OrthoDB" id="2053524at2"/>
<dbReference type="HOGENOM" id="CLU_091599_0_0_9"/>
<accession>R7ZI97</accession>
<comment type="caution">
    <text evidence="2">The sequence shown here is derived from an EMBL/GenBank/DDBJ whole genome shotgun (WGS) entry which is preliminary data.</text>
</comment>
<sequence>MFCVIQKIQKKKLDEYGAAKELLIDTDTYTINGEEITEYIYHYSEERFERPILDAYKISIHHSYRENGKVKKKQWAICTMGYYEIVEYCFDDKVIKSVLDAKIAEMGIKKSQFYRMVYDKLNLLEDSIRVEYEETEEYKTHKEHQAILTTHRNTKREFEKLYGKDTYNRIYDVYGVVRNKEYLEQLIAAKGTAEKAQKAQEEYKRRSEKEQWKRFEEHFGKGGGSYSSTTNSNYNENEKTMLKEIYRMASKKFHPDACGDDGSKMKFLTKLKEQWGL</sequence>